<dbReference type="PaxDb" id="3708-A0A078I5Z5"/>
<name>A0A078I5Z5_BRANA</name>
<dbReference type="EMBL" id="LK032621">
    <property type="protein sequence ID" value="CDY45341.1"/>
    <property type="molecule type" value="Genomic_DNA"/>
</dbReference>
<sequence length="31" mass="3630">MYTVKSGYWVAKNILNKEMVKTQEEPSITKL</sequence>
<dbReference type="Proteomes" id="UP000028999">
    <property type="component" value="Unassembled WGS sequence"/>
</dbReference>
<keyword evidence="2" id="KW-1185">Reference proteome</keyword>
<evidence type="ECO:0000313" key="1">
    <source>
        <dbReference type="EMBL" id="CDY45341.1"/>
    </source>
</evidence>
<dbReference type="Gramene" id="CDY45341">
    <property type="protein sequence ID" value="CDY45341"/>
    <property type="gene ID" value="GSBRNA2T00081816001"/>
</dbReference>
<evidence type="ECO:0000313" key="2">
    <source>
        <dbReference type="Proteomes" id="UP000028999"/>
    </source>
</evidence>
<protein>
    <submittedName>
        <fullName evidence="1">BnaC01g30450D protein</fullName>
    </submittedName>
</protein>
<gene>
    <name evidence="1" type="primary">BnaC01g30450D</name>
    <name evidence="1" type="ORF">GSBRNA2T00081816001</name>
</gene>
<dbReference type="AlphaFoldDB" id="A0A078I5Z5"/>
<reference evidence="1 2" key="1">
    <citation type="journal article" date="2014" name="Science">
        <title>Plant genetics. Early allopolyploid evolution in the post-Neolithic Brassica napus oilseed genome.</title>
        <authorList>
            <person name="Chalhoub B."/>
            <person name="Denoeud F."/>
            <person name="Liu S."/>
            <person name="Parkin I.A."/>
            <person name="Tang H."/>
            <person name="Wang X."/>
            <person name="Chiquet J."/>
            <person name="Belcram H."/>
            <person name="Tong C."/>
            <person name="Samans B."/>
            <person name="Correa M."/>
            <person name="Da Silva C."/>
            <person name="Just J."/>
            <person name="Falentin C."/>
            <person name="Koh C.S."/>
            <person name="Le Clainche I."/>
            <person name="Bernard M."/>
            <person name="Bento P."/>
            <person name="Noel B."/>
            <person name="Labadie K."/>
            <person name="Alberti A."/>
            <person name="Charles M."/>
            <person name="Arnaud D."/>
            <person name="Guo H."/>
            <person name="Daviaud C."/>
            <person name="Alamery S."/>
            <person name="Jabbari K."/>
            <person name="Zhao M."/>
            <person name="Edger P.P."/>
            <person name="Chelaifa H."/>
            <person name="Tack D."/>
            <person name="Lassalle G."/>
            <person name="Mestiri I."/>
            <person name="Schnel N."/>
            <person name="Le Paslier M.C."/>
            <person name="Fan G."/>
            <person name="Renault V."/>
            <person name="Bayer P.E."/>
            <person name="Golicz A.A."/>
            <person name="Manoli S."/>
            <person name="Lee T.H."/>
            <person name="Thi V.H."/>
            <person name="Chalabi S."/>
            <person name="Hu Q."/>
            <person name="Fan C."/>
            <person name="Tollenaere R."/>
            <person name="Lu Y."/>
            <person name="Battail C."/>
            <person name="Shen J."/>
            <person name="Sidebottom C.H."/>
            <person name="Wang X."/>
            <person name="Canaguier A."/>
            <person name="Chauveau A."/>
            <person name="Berard A."/>
            <person name="Deniot G."/>
            <person name="Guan M."/>
            <person name="Liu Z."/>
            <person name="Sun F."/>
            <person name="Lim Y.P."/>
            <person name="Lyons E."/>
            <person name="Town C.D."/>
            <person name="Bancroft I."/>
            <person name="Wang X."/>
            <person name="Meng J."/>
            <person name="Ma J."/>
            <person name="Pires J.C."/>
            <person name="King G.J."/>
            <person name="Brunel D."/>
            <person name="Delourme R."/>
            <person name="Renard M."/>
            <person name="Aury J.M."/>
            <person name="Adams K.L."/>
            <person name="Batley J."/>
            <person name="Snowdon R.J."/>
            <person name="Tost J."/>
            <person name="Edwards D."/>
            <person name="Zhou Y."/>
            <person name="Hua W."/>
            <person name="Sharpe A.G."/>
            <person name="Paterson A.H."/>
            <person name="Guan C."/>
            <person name="Wincker P."/>
        </authorList>
    </citation>
    <scope>NUCLEOTIDE SEQUENCE [LARGE SCALE GENOMIC DNA]</scope>
    <source>
        <strain evidence="2">cv. Darmor-bzh</strain>
    </source>
</reference>
<proteinExistence type="predicted"/>
<organism evidence="1 2">
    <name type="scientific">Brassica napus</name>
    <name type="common">Rape</name>
    <dbReference type="NCBI Taxonomy" id="3708"/>
    <lineage>
        <taxon>Eukaryota</taxon>
        <taxon>Viridiplantae</taxon>
        <taxon>Streptophyta</taxon>
        <taxon>Embryophyta</taxon>
        <taxon>Tracheophyta</taxon>
        <taxon>Spermatophyta</taxon>
        <taxon>Magnoliopsida</taxon>
        <taxon>eudicotyledons</taxon>
        <taxon>Gunneridae</taxon>
        <taxon>Pentapetalae</taxon>
        <taxon>rosids</taxon>
        <taxon>malvids</taxon>
        <taxon>Brassicales</taxon>
        <taxon>Brassicaceae</taxon>
        <taxon>Brassiceae</taxon>
        <taxon>Brassica</taxon>
    </lineage>
</organism>
<accession>A0A078I5Z5</accession>